<evidence type="ECO:0000256" key="1">
    <source>
        <dbReference type="SAM" id="MobiDB-lite"/>
    </source>
</evidence>
<organism evidence="2 3">
    <name type="scientific">Paraburkholderia silvatlantica</name>
    <dbReference type="NCBI Taxonomy" id="321895"/>
    <lineage>
        <taxon>Bacteria</taxon>
        <taxon>Pseudomonadati</taxon>
        <taxon>Pseudomonadota</taxon>
        <taxon>Betaproteobacteria</taxon>
        <taxon>Burkholderiales</taxon>
        <taxon>Burkholderiaceae</taxon>
        <taxon>Paraburkholderia</taxon>
    </lineage>
</organism>
<gene>
    <name evidence="2" type="ORF">FHX59_000018</name>
</gene>
<proteinExistence type="predicted"/>
<dbReference type="Proteomes" id="UP000533533">
    <property type="component" value="Unassembled WGS sequence"/>
</dbReference>
<reference evidence="2 3" key="1">
    <citation type="submission" date="2020-08" db="EMBL/GenBank/DDBJ databases">
        <title>Genomic Encyclopedia of Type Strains, Phase IV (KMG-V): Genome sequencing to study the core and pangenomes of soil and plant-associated prokaryotes.</title>
        <authorList>
            <person name="Whitman W."/>
        </authorList>
    </citation>
    <scope>NUCLEOTIDE SEQUENCE [LARGE SCALE GENOMIC DNA]</scope>
    <source>
        <strain evidence="2 3">SRMrh-85</strain>
    </source>
</reference>
<feature type="region of interest" description="Disordered" evidence="1">
    <location>
        <begin position="1"/>
        <end position="35"/>
    </location>
</feature>
<protein>
    <submittedName>
        <fullName evidence="2">Uncharacterized protein</fullName>
    </submittedName>
</protein>
<name>A0ABR6FDW8_9BURK</name>
<comment type="caution">
    <text evidence="2">The sequence shown here is derived from an EMBL/GenBank/DDBJ whole genome shotgun (WGS) entry which is preliminary data.</text>
</comment>
<accession>A0ABR6FDW8</accession>
<keyword evidence="3" id="KW-1185">Reference proteome</keyword>
<evidence type="ECO:0000313" key="3">
    <source>
        <dbReference type="Proteomes" id="UP000533533"/>
    </source>
</evidence>
<dbReference type="EMBL" id="JACHVZ010000001">
    <property type="protein sequence ID" value="MBB2925612.1"/>
    <property type="molecule type" value="Genomic_DNA"/>
</dbReference>
<evidence type="ECO:0000313" key="2">
    <source>
        <dbReference type="EMBL" id="MBB2925612.1"/>
    </source>
</evidence>
<sequence length="68" mass="7636">MTDRSRQANFAAVYDSHQVREKGKPPAPSPNQPAVEELSSVVTFCSRDKTHIMHDKLIVTDRGIDKVE</sequence>